<feature type="region of interest" description="Disordered" evidence="1">
    <location>
        <begin position="113"/>
        <end position="136"/>
    </location>
</feature>
<reference evidence="2 3" key="1">
    <citation type="submission" date="2020-08" db="EMBL/GenBank/DDBJ databases">
        <title>novel species in genus Nocardioides.</title>
        <authorList>
            <person name="Zhang G."/>
        </authorList>
    </citation>
    <scope>NUCLEOTIDE SEQUENCE [LARGE SCALE GENOMIC DNA]</scope>
    <source>
        <strain evidence="2 3">SC8A-24</strain>
    </source>
</reference>
<dbReference type="EMBL" id="JACMYC010000002">
    <property type="protein sequence ID" value="MBC2959359.1"/>
    <property type="molecule type" value="Genomic_DNA"/>
</dbReference>
<feature type="compositionally biased region" description="Polar residues" evidence="1">
    <location>
        <begin position="119"/>
        <end position="136"/>
    </location>
</feature>
<evidence type="ECO:0000313" key="3">
    <source>
        <dbReference type="Proteomes" id="UP000604001"/>
    </source>
</evidence>
<proteinExistence type="predicted"/>
<protein>
    <submittedName>
        <fullName evidence="2">Uncharacterized protein</fullName>
    </submittedName>
</protein>
<keyword evidence="3" id="KW-1185">Reference proteome</keyword>
<name>A0ABR6U4M4_9ACTN</name>
<dbReference type="Proteomes" id="UP000604001">
    <property type="component" value="Unassembled WGS sequence"/>
</dbReference>
<evidence type="ECO:0000256" key="1">
    <source>
        <dbReference type="SAM" id="MobiDB-lite"/>
    </source>
</evidence>
<organism evidence="2 3">
    <name type="scientific">Nocardioides deserti</name>
    <dbReference type="NCBI Taxonomy" id="1588644"/>
    <lineage>
        <taxon>Bacteria</taxon>
        <taxon>Bacillati</taxon>
        <taxon>Actinomycetota</taxon>
        <taxon>Actinomycetes</taxon>
        <taxon>Propionibacteriales</taxon>
        <taxon>Nocardioidaceae</taxon>
        <taxon>Nocardioides</taxon>
    </lineage>
</organism>
<accession>A0ABR6U4M4</accession>
<gene>
    <name evidence="2" type="ORF">H7344_03495</name>
</gene>
<evidence type="ECO:0000313" key="2">
    <source>
        <dbReference type="EMBL" id="MBC2959359.1"/>
    </source>
</evidence>
<sequence>MLDDPSPDPGAGDLEVSVDVRMTREASRRTMNVVQKGYSNGTGGVVRVRGLAAAGVLANAAPLRIGGRNATSTSNDQFRAELDEVTIRTGVAACAAGSCASGLARTRRRAHDPAERCGQSPNCASQSWTTAMSTRW</sequence>
<comment type="caution">
    <text evidence="2">The sequence shown here is derived from an EMBL/GenBank/DDBJ whole genome shotgun (WGS) entry which is preliminary data.</text>
</comment>
<dbReference type="RefSeq" id="WP_186344656.1">
    <property type="nucleotide sequence ID" value="NZ_BMMR01000002.1"/>
</dbReference>